<dbReference type="EMBL" id="KQ964245">
    <property type="protein sequence ID" value="KXJ97642.1"/>
    <property type="molecule type" value="Genomic_DNA"/>
</dbReference>
<evidence type="ECO:0000256" key="1">
    <source>
        <dbReference type="SAM" id="Phobius"/>
    </source>
</evidence>
<feature type="transmembrane region" description="Helical" evidence="1">
    <location>
        <begin position="189"/>
        <end position="207"/>
    </location>
</feature>
<feature type="signal peptide" evidence="2">
    <location>
        <begin position="1"/>
        <end position="26"/>
    </location>
</feature>
<evidence type="ECO:0000313" key="4">
    <source>
        <dbReference type="Proteomes" id="UP000070501"/>
    </source>
</evidence>
<keyword evidence="4" id="KW-1185">Reference proteome</keyword>
<feature type="chain" id="PRO_5007293855" evidence="2">
    <location>
        <begin position="27"/>
        <end position="398"/>
    </location>
</feature>
<keyword evidence="2" id="KW-0732">Signal</keyword>
<feature type="transmembrane region" description="Helical" evidence="1">
    <location>
        <begin position="219"/>
        <end position="239"/>
    </location>
</feature>
<proteinExistence type="predicted"/>
<protein>
    <submittedName>
        <fullName evidence="3">Uncharacterized protein</fullName>
    </submittedName>
</protein>
<sequence length="398" mass="43476">MGTLRGGVATAELAMLVLLLATTCQATSMATTHFDEFFPFWNVLLQETLRYNCSSELATYKTGEREPGTKYSSLITPVIDCILQNMPEHRKAELGASAVVLGLLPTILSTLGSTPAETAFLHLRRPVLAMLLALGSPSVAVMKTSDYKSFTANLVEQVGARPSASTSSSRGAWTQPVLRNRVLLSITQYVLAMGAAGNVVYMCYQLGYHAIVSWTPETIFMVPLWTFICIVLHFGAVWIQSLRISVASIGPANTTNTATPIFRSSSNLIRKLPQEHVPIAFQRHKTIRWRGDTAFVNLLIWALCIGAVVNLIFGSMISSSILFFSVKDVLVIATRYILSTLVCRGIGRLELLGARESRQRLKGSERLSVAIQNYPGPPRVGPRPPPAGLPIGILRCRS</sequence>
<keyword evidence="1" id="KW-1133">Transmembrane helix</keyword>
<keyword evidence="1" id="KW-0812">Transmembrane</keyword>
<keyword evidence="1" id="KW-0472">Membrane</keyword>
<name>A0A136JKH9_9PEZI</name>
<reference evidence="4" key="1">
    <citation type="submission" date="2016-02" db="EMBL/GenBank/DDBJ databases">
        <title>Draft genome sequence of Microdochium bolleyi, a fungal endophyte of beachgrass.</title>
        <authorList>
            <consortium name="DOE Joint Genome Institute"/>
            <person name="David A.S."/>
            <person name="May G."/>
            <person name="Haridas S."/>
            <person name="Lim J."/>
            <person name="Wang M."/>
            <person name="Labutti K."/>
            <person name="Lipzen A."/>
            <person name="Barry K."/>
            <person name="Grigoriev I.V."/>
        </authorList>
    </citation>
    <scope>NUCLEOTIDE SEQUENCE [LARGE SCALE GENOMIC DNA]</scope>
    <source>
        <strain evidence="4">J235TASD1</strain>
    </source>
</reference>
<organism evidence="3 4">
    <name type="scientific">Microdochium bolleyi</name>
    <dbReference type="NCBI Taxonomy" id="196109"/>
    <lineage>
        <taxon>Eukaryota</taxon>
        <taxon>Fungi</taxon>
        <taxon>Dikarya</taxon>
        <taxon>Ascomycota</taxon>
        <taxon>Pezizomycotina</taxon>
        <taxon>Sordariomycetes</taxon>
        <taxon>Xylariomycetidae</taxon>
        <taxon>Xylariales</taxon>
        <taxon>Microdochiaceae</taxon>
        <taxon>Microdochium</taxon>
    </lineage>
</organism>
<evidence type="ECO:0000256" key="2">
    <source>
        <dbReference type="SAM" id="SignalP"/>
    </source>
</evidence>
<dbReference type="AlphaFoldDB" id="A0A136JKH9"/>
<gene>
    <name evidence="3" type="ORF">Micbo1qcDRAFT_181927</name>
</gene>
<accession>A0A136JKH9</accession>
<dbReference type="InParanoid" id="A0A136JKH9"/>
<dbReference type="OrthoDB" id="3009728at2759"/>
<feature type="transmembrane region" description="Helical" evidence="1">
    <location>
        <begin position="294"/>
        <end position="313"/>
    </location>
</feature>
<evidence type="ECO:0000313" key="3">
    <source>
        <dbReference type="EMBL" id="KXJ97642.1"/>
    </source>
</evidence>
<dbReference type="Proteomes" id="UP000070501">
    <property type="component" value="Unassembled WGS sequence"/>
</dbReference>